<dbReference type="Gene3D" id="3.40.50.10330">
    <property type="entry name" value="Probable inorganic polyphosphate/atp-NAD kinase, domain 1"/>
    <property type="match status" value="1"/>
</dbReference>
<accession>A0AAD6NVM1</accession>
<dbReference type="InterPro" id="IPR016064">
    <property type="entry name" value="NAD/diacylglycerol_kinase_sf"/>
</dbReference>
<comment type="caution">
    <text evidence="2">The sequence shown here is derived from an EMBL/GenBank/DDBJ whole genome shotgun (WGS) entry which is preliminary data.</text>
</comment>
<dbReference type="AlphaFoldDB" id="A0AAD6NVM1"/>
<gene>
    <name evidence="2" type="ORF">OIU84_010525</name>
</gene>
<dbReference type="EMBL" id="JAPFFJ010000016">
    <property type="protein sequence ID" value="KAJ6407022.1"/>
    <property type="molecule type" value="Genomic_DNA"/>
</dbReference>
<dbReference type="Proteomes" id="UP001162972">
    <property type="component" value="Chromosome 6"/>
</dbReference>
<dbReference type="PANTHER" id="PTHR11255">
    <property type="entry name" value="DIACYLGLYCEROL KINASE"/>
    <property type="match status" value="1"/>
</dbReference>
<dbReference type="InterPro" id="IPR001206">
    <property type="entry name" value="Diacylglycerol_kinase_cat_dom"/>
</dbReference>
<proteinExistence type="predicted"/>
<evidence type="ECO:0000313" key="3">
    <source>
        <dbReference type="Proteomes" id="UP001162972"/>
    </source>
</evidence>
<name>A0AAD6NVM1_9ROSI</name>
<evidence type="ECO:0000313" key="2">
    <source>
        <dbReference type="EMBL" id="KAJ6407022.1"/>
    </source>
</evidence>
<dbReference type="SUPFAM" id="SSF111331">
    <property type="entry name" value="NAD kinase/diacylglycerol kinase-like"/>
    <property type="match status" value="1"/>
</dbReference>
<feature type="non-terminal residue" evidence="2">
    <location>
        <position position="150"/>
    </location>
</feature>
<organism evidence="2 3">
    <name type="scientific">Salix udensis</name>
    <dbReference type="NCBI Taxonomy" id="889485"/>
    <lineage>
        <taxon>Eukaryota</taxon>
        <taxon>Viridiplantae</taxon>
        <taxon>Streptophyta</taxon>
        <taxon>Embryophyta</taxon>
        <taxon>Tracheophyta</taxon>
        <taxon>Spermatophyta</taxon>
        <taxon>Magnoliopsida</taxon>
        <taxon>eudicotyledons</taxon>
        <taxon>Gunneridae</taxon>
        <taxon>Pentapetalae</taxon>
        <taxon>rosids</taxon>
        <taxon>fabids</taxon>
        <taxon>Malpighiales</taxon>
        <taxon>Salicaceae</taxon>
        <taxon>Saliceae</taxon>
        <taxon>Salix</taxon>
    </lineage>
</organism>
<dbReference type="GO" id="GO:0007165">
    <property type="term" value="P:signal transduction"/>
    <property type="evidence" value="ECO:0007669"/>
    <property type="project" value="InterPro"/>
</dbReference>
<keyword evidence="3" id="KW-1185">Reference proteome</keyword>
<dbReference type="InterPro" id="IPR017438">
    <property type="entry name" value="ATP-NAD_kinase_N"/>
</dbReference>
<dbReference type="GO" id="GO:0016020">
    <property type="term" value="C:membrane"/>
    <property type="evidence" value="ECO:0007669"/>
    <property type="project" value="TreeGrafter"/>
</dbReference>
<protein>
    <recommendedName>
        <fullName evidence="1">DAGKc domain-containing protein</fullName>
    </recommendedName>
</protein>
<dbReference type="SMART" id="SM00046">
    <property type="entry name" value="DAGKc"/>
    <property type="match status" value="1"/>
</dbReference>
<dbReference type="PANTHER" id="PTHR11255:SF80">
    <property type="entry name" value="EYE-SPECIFIC DIACYLGLYCEROL KINASE"/>
    <property type="match status" value="1"/>
</dbReference>
<dbReference type="PROSITE" id="PS50146">
    <property type="entry name" value="DAGK"/>
    <property type="match status" value="1"/>
</dbReference>
<sequence length="150" mass="16319">MGEEQVFDLSDVKPDEFVNYGLVCLEKLAGLGDYCAKETRDKLRIMVAGGDGTVGWVLGSLAELHTQGREPVPPVAVLPLGTGNDLSRSFGWGGSFPIFWKSAVKRTLLRAITDPVCHLDSWHLLVSMPSGEVVDPPHSLKPTEECSLEQ</sequence>
<feature type="domain" description="DAGKc" evidence="1">
    <location>
        <begin position="1"/>
        <end position="130"/>
    </location>
</feature>
<dbReference type="InterPro" id="IPR037607">
    <property type="entry name" value="DGK"/>
</dbReference>
<reference evidence="2 3" key="1">
    <citation type="journal article" date="2023" name="Int. J. Mol. Sci.">
        <title>De Novo Assembly and Annotation of 11 Diverse Shrub Willow (Salix) Genomes Reveals Novel Gene Organization in Sex-Linked Regions.</title>
        <authorList>
            <person name="Hyden B."/>
            <person name="Feng K."/>
            <person name="Yates T.B."/>
            <person name="Jawdy S."/>
            <person name="Cereghino C."/>
            <person name="Smart L.B."/>
            <person name="Muchero W."/>
        </authorList>
    </citation>
    <scope>NUCLEOTIDE SEQUENCE [LARGE SCALE GENOMIC DNA]</scope>
    <source>
        <tissue evidence="2">Shoot tip</tissue>
    </source>
</reference>
<evidence type="ECO:0000259" key="1">
    <source>
        <dbReference type="PROSITE" id="PS50146"/>
    </source>
</evidence>
<dbReference type="Pfam" id="PF00781">
    <property type="entry name" value="DAGK_cat"/>
    <property type="match status" value="1"/>
</dbReference>
<dbReference type="GO" id="GO:0004143">
    <property type="term" value="F:ATP-dependent diacylglycerol kinase activity"/>
    <property type="evidence" value="ECO:0007669"/>
    <property type="project" value="InterPro"/>
</dbReference>